<dbReference type="HOGENOM" id="CLU_2137621_0_0_1"/>
<feature type="region of interest" description="Disordered" evidence="1">
    <location>
        <begin position="27"/>
        <end position="56"/>
    </location>
</feature>
<proteinExistence type="predicted"/>
<keyword evidence="3" id="KW-1185">Reference proteome</keyword>
<dbReference type="Proteomes" id="UP000006591">
    <property type="component" value="Chromosome 10"/>
</dbReference>
<evidence type="ECO:0000256" key="1">
    <source>
        <dbReference type="SAM" id="MobiDB-lite"/>
    </source>
</evidence>
<protein>
    <submittedName>
        <fullName evidence="2">Uncharacterized protein</fullName>
    </submittedName>
</protein>
<dbReference type="Gramene" id="ONIVA10G07920.1">
    <property type="protein sequence ID" value="ONIVA10G07920.1"/>
    <property type="gene ID" value="ONIVA10G07920"/>
</dbReference>
<feature type="compositionally biased region" description="Low complexity" evidence="1">
    <location>
        <begin position="27"/>
        <end position="41"/>
    </location>
</feature>
<evidence type="ECO:0000313" key="2">
    <source>
        <dbReference type="EnsemblPlants" id="ONIVA10G07920.1"/>
    </source>
</evidence>
<name>A0A0E0IRJ3_ORYNI</name>
<dbReference type="EnsemblPlants" id="ONIVA10G07920.1">
    <property type="protein sequence ID" value="ONIVA10G07920.1"/>
    <property type="gene ID" value="ONIVA10G07920"/>
</dbReference>
<organism evidence="2">
    <name type="scientific">Oryza nivara</name>
    <name type="common">Indian wild rice</name>
    <name type="synonym">Oryza sativa f. spontanea</name>
    <dbReference type="NCBI Taxonomy" id="4536"/>
    <lineage>
        <taxon>Eukaryota</taxon>
        <taxon>Viridiplantae</taxon>
        <taxon>Streptophyta</taxon>
        <taxon>Embryophyta</taxon>
        <taxon>Tracheophyta</taxon>
        <taxon>Spermatophyta</taxon>
        <taxon>Magnoliopsida</taxon>
        <taxon>Liliopsida</taxon>
        <taxon>Poales</taxon>
        <taxon>Poaceae</taxon>
        <taxon>BOP clade</taxon>
        <taxon>Oryzoideae</taxon>
        <taxon>Oryzeae</taxon>
        <taxon>Oryzinae</taxon>
        <taxon>Oryza</taxon>
    </lineage>
</organism>
<dbReference type="OMA" id="WGRRIRC"/>
<sequence>MTLYVELYVLCLGQLPRAVPPYADPAPATTAGGGAADPASAWTAGGRGDGSNPDDNCGRWGRRIQCRRQWRTVGVADSVPVMTAGGWGDGSNPGDECGRCGQTIRRRRRLRAFWRWIGRSDAEFIFTCGQYK</sequence>
<reference evidence="2" key="1">
    <citation type="submission" date="2015-04" db="UniProtKB">
        <authorList>
            <consortium name="EnsemblPlants"/>
        </authorList>
    </citation>
    <scope>IDENTIFICATION</scope>
    <source>
        <strain evidence="2">SL10</strain>
    </source>
</reference>
<reference evidence="2" key="2">
    <citation type="submission" date="2018-04" db="EMBL/GenBank/DDBJ databases">
        <title>OnivRS2 (Oryza nivara Reference Sequence Version 2).</title>
        <authorList>
            <person name="Zhang J."/>
            <person name="Kudrna D."/>
            <person name="Lee S."/>
            <person name="Talag J."/>
            <person name="Rajasekar S."/>
            <person name="Welchert J."/>
            <person name="Hsing Y.-I."/>
            <person name="Wing R.A."/>
        </authorList>
    </citation>
    <scope>NUCLEOTIDE SEQUENCE [LARGE SCALE GENOMIC DNA]</scope>
</reference>
<dbReference type="AlphaFoldDB" id="A0A0E0IRJ3"/>
<evidence type="ECO:0000313" key="3">
    <source>
        <dbReference type="Proteomes" id="UP000006591"/>
    </source>
</evidence>
<accession>A0A0E0IRJ3</accession>